<sequence>AMEIIIFISILLRLESSLGCIATNSPEVNSKQTIVHISPIEDRAAKALVKMSFIAPITTTSMKPRITTPTTTTGATTATTVQTTTSTAAITTTDYYYYYDDPYPPGRK</sequence>
<gene>
    <name evidence="2" type="ORF">TELCIR_22248</name>
</gene>
<accession>A0A2G9TEG8</accession>
<protein>
    <submittedName>
        <fullName evidence="2">Uncharacterized protein</fullName>
    </submittedName>
</protein>
<feature type="signal peptide" evidence="1">
    <location>
        <begin position="1"/>
        <end position="19"/>
    </location>
</feature>
<feature type="non-terminal residue" evidence="2">
    <location>
        <position position="1"/>
    </location>
</feature>
<organism evidence="2 3">
    <name type="scientific">Teladorsagia circumcincta</name>
    <name type="common">Brown stomach worm</name>
    <name type="synonym">Ostertagia circumcincta</name>
    <dbReference type="NCBI Taxonomy" id="45464"/>
    <lineage>
        <taxon>Eukaryota</taxon>
        <taxon>Metazoa</taxon>
        <taxon>Ecdysozoa</taxon>
        <taxon>Nematoda</taxon>
        <taxon>Chromadorea</taxon>
        <taxon>Rhabditida</taxon>
        <taxon>Rhabditina</taxon>
        <taxon>Rhabditomorpha</taxon>
        <taxon>Strongyloidea</taxon>
        <taxon>Trichostrongylidae</taxon>
        <taxon>Teladorsagia</taxon>
    </lineage>
</organism>
<evidence type="ECO:0000313" key="3">
    <source>
        <dbReference type="Proteomes" id="UP000230423"/>
    </source>
</evidence>
<reference evidence="2 3" key="1">
    <citation type="submission" date="2015-09" db="EMBL/GenBank/DDBJ databases">
        <title>Draft genome of the parasitic nematode Teladorsagia circumcincta isolate WARC Sus (inbred).</title>
        <authorList>
            <person name="Mitreva M."/>
        </authorList>
    </citation>
    <scope>NUCLEOTIDE SEQUENCE [LARGE SCALE GENOMIC DNA]</scope>
    <source>
        <strain evidence="2 3">S</strain>
    </source>
</reference>
<feature type="non-terminal residue" evidence="2">
    <location>
        <position position="108"/>
    </location>
</feature>
<evidence type="ECO:0000313" key="2">
    <source>
        <dbReference type="EMBL" id="PIO56353.1"/>
    </source>
</evidence>
<dbReference type="EMBL" id="KZ377953">
    <property type="protein sequence ID" value="PIO56353.1"/>
    <property type="molecule type" value="Genomic_DNA"/>
</dbReference>
<feature type="chain" id="PRO_5013775820" evidence="1">
    <location>
        <begin position="20"/>
        <end position="108"/>
    </location>
</feature>
<dbReference type="Proteomes" id="UP000230423">
    <property type="component" value="Unassembled WGS sequence"/>
</dbReference>
<keyword evidence="1" id="KW-0732">Signal</keyword>
<evidence type="ECO:0000256" key="1">
    <source>
        <dbReference type="SAM" id="SignalP"/>
    </source>
</evidence>
<dbReference type="AlphaFoldDB" id="A0A2G9TEG8"/>
<keyword evidence="3" id="KW-1185">Reference proteome</keyword>
<name>A0A2G9TEG8_TELCI</name>
<proteinExistence type="predicted"/>